<reference evidence="3 4" key="1">
    <citation type="journal article" date="2014" name="Genome Biol. Evol.">
        <title>The secreted proteins of Achlya hypogyna and Thraustotheca clavata identify the ancestral oomycete secretome and reveal gene acquisitions by horizontal gene transfer.</title>
        <authorList>
            <person name="Misner I."/>
            <person name="Blouin N."/>
            <person name="Leonard G."/>
            <person name="Richards T.A."/>
            <person name="Lane C.E."/>
        </authorList>
    </citation>
    <scope>NUCLEOTIDE SEQUENCE [LARGE SCALE GENOMIC DNA]</scope>
    <source>
        <strain evidence="3 4">ATCC 48635</strain>
    </source>
</reference>
<comment type="caution">
    <text evidence="3">The sequence shown here is derived from an EMBL/GenBank/DDBJ whole genome shotgun (WGS) entry which is preliminary data.</text>
</comment>
<dbReference type="AlphaFoldDB" id="A0A1V9YF10"/>
<dbReference type="Proteomes" id="UP000243579">
    <property type="component" value="Unassembled WGS sequence"/>
</dbReference>
<dbReference type="Gene3D" id="2.60.20.10">
    <property type="entry name" value="Crystallins"/>
    <property type="match status" value="1"/>
</dbReference>
<gene>
    <name evidence="3" type="ORF">ACHHYP_13529</name>
</gene>
<evidence type="ECO:0000256" key="1">
    <source>
        <dbReference type="SAM" id="Phobius"/>
    </source>
</evidence>
<dbReference type="OrthoDB" id="72153at2759"/>
<evidence type="ECO:0000313" key="3">
    <source>
        <dbReference type="EMBL" id="OQR84289.1"/>
    </source>
</evidence>
<keyword evidence="1" id="KW-1133">Transmembrane helix</keyword>
<dbReference type="EMBL" id="JNBR01001915">
    <property type="protein sequence ID" value="OQR84289.1"/>
    <property type="molecule type" value="Genomic_DNA"/>
</dbReference>
<feature type="signal peptide" evidence="2">
    <location>
        <begin position="1"/>
        <end position="20"/>
    </location>
</feature>
<keyword evidence="2" id="KW-0732">Signal</keyword>
<protein>
    <recommendedName>
        <fullName evidence="5">Secreted protein</fullName>
    </recommendedName>
</protein>
<name>A0A1V9YF10_ACHHY</name>
<evidence type="ECO:0000256" key="2">
    <source>
        <dbReference type="SAM" id="SignalP"/>
    </source>
</evidence>
<evidence type="ECO:0000313" key="4">
    <source>
        <dbReference type="Proteomes" id="UP000243579"/>
    </source>
</evidence>
<keyword evidence="1" id="KW-0472">Membrane</keyword>
<feature type="chain" id="PRO_5012099510" description="Secreted protein" evidence="2">
    <location>
        <begin position="21"/>
        <end position="345"/>
    </location>
</feature>
<feature type="transmembrane region" description="Helical" evidence="1">
    <location>
        <begin position="290"/>
        <end position="308"/>
    </location>
</feature>
<keyword evidence="1" id="KW-0812">Transmembrane</keyword>
<sequence length="345" mass="36945">MFKTCLFAFGWLASQSAATASVILYELPHYLGESLVVTPSDNATVSLAQWHRPISSVAVDSGNEFVTYDAHGNMAVWRHSTVLLGNWGYKVASFEVRPVNHSSNSSGAVESPWSYVGSDEGYVMVRNGTTDPECYSTDGINCITATNVGDLLTAPTTNLPLYPAQCGSARMMYWGSTGYDKNGSWCSLAQAALASPISVTWTCTFLSSGWYAFNEQVNGSTSCVSSGYPNHRCLSFPSFDVCTTATGSLRGDSNPWWVYDCLDQASCTNSSSTSSSDGFSWDTMSVSTTWGVACLGVALAIIGVFAIFGRNKQPAQANVEATFCSSVGETDDDIFSEYLSSPPPV</sequence>
<proteinExistence type="predicted"/>
<accession>A0A1V9YF10</accession>
<organism evidence="3 4">
    <name type="scientific">Achlya hypogyna</name>
    <name type="common">Oomycete</name>
    <name type="synonym">Protoachlya hypogyna</name>
    <dbReference type="NCBI Taxonomy" id="1202772"/>
    <lineage>
        <taxon>Eukaryota</taxon>
        <taxon>Sar</taxon>
        <taxon>Stramenopiles</taxon>
        <taxon>Oomycota</taxon>
        <taxon>Saprolegniomycetes</taxon>
        <taxon>Saprolegniales</taxon>
        <taxon>Achlyaceae</taxon>
        <taxon>Achlya</taxon>
    </lineage>
</organism>
<evidence type="ECO:0008006" key="5">
    <source>
        <dbReference type="Google" id="ProtNLM"/>
    </source>
</evidence>
<keyword evidence="4" id="KW-1185">Reference proteome</keyword>